<evidence type="ECO:0000256" key="1">
    <source>
        <dbReference type="SAM" id="Coils"/>
    </source>
</evidence>
<dbReference type="GO" id="GO:0030140">
    <property type="term" value="C:trans-Golgi network transport vesicle"/>
    <property type="evidence" value="ECO:0007669"/>
    <property type="project" value="TreeGrafter"/>
</dbReference>
<feature type="compositionally biased region" description="Gly residues" evidence="2">
    <location>
        <begin position="865"/>
        <end position="882"/>
    </location>
</feature>
<evidence type="ECO:0000256" key="3">
    <source>
        <dbReference type="SAM" id="Phobius"/>
    </source>
</evidence>
<dbReference type="PROSITE" id="PS50106">
    <property type="entry name" value="PDZ"/>
    <property type="match status" value="1"/>
</dbReference>
<organism evidence="5 6">
    <name type="scientific">Macrostomum lignano</name>
    <dbReference type="NCBI Taxonomy" id="282301"/>
    <lineage>
        <taxon>Eukaryota</taxon>
        <taxon>Metazoa</taxon>
        <taxon>Spiralia</taxon>
        <taxon>Lophotrochozoa</taxon>
        <taxon>Platyhelminthes</taxon>
        <taxon>Rhabditophora</taxon>
        <taxon>Macrostomorpha</taxon>
        <taxon>Macrostomida</taxon>
        <taxon>Macrostomidae</taxon>
        <taxon>Macrostomum</taxon>
    </lineage>
</organism>
<evidence type="ECO:0000313" key="6">
    <source>
        <dbReference type="WBParaSite" id="maker-uti_cns_0007377-snap-gene-0.5-mRNA-1"/>
    </source>
</evidence>
<feature type="transmembrane region" description="Helical" evidence="3">
    <location>
        <begin position="1435"/>
        <end position="1463"/>
    </location>
</feature>
<dbReference type="SMART" id="SM00228">
    <property type="entry name" value="PDZ"/>
    <property type="match status" value="1"/>
</dbReference>
<feature type="region of interest" description="Disordered" evidence="2">
    <location>
        <begin position="115"/>
        <end position="157"/>
    </location>
</feature>
<feature type="region of interest" description="Disordered" evidence="2">
    <location>
        <begin position="862"/>
        <end position="886"/>
    </location>
</feature>
<feature type="coiled-coil region" evidence="1">
    <location>
        <begin position="1228"/>
        <end position="1255"/>
    </location>
</feature>
<feature type="compositionally biased region" description="Polar residues" evidence="2">
    <location>
        <begin position="935"/>
        <end position="944"/>
    </location>
</feature>
<feature type="domain" description="PDZ" evidence="4">
    <location>
        <begin position="941"/>
        <end position="1009"/>
    </location>
</feature>
<feature type="transmembrane region" description="Helical" evidence="3">
    <location>
        <begin position="1326"/>
        <end position="1346"/>
    </location>
</feature>
<dbReference type="GO" id="GO:0044325">
    <property type="term" value="F:transmembrane transporter binding"/>
    <property type="evidence" value="ECO:0007669"/>
    <property type="project" value="TreeGrafter"/>
</dbReference>
<dbReference type="PANTHER" id="PTHR16528:SF2">
    <property type="entry name" value="GOLGI-ASSOCIATED PDZ AND COILED-COIL MOTIF-CONTAINING PROTEIN"/>
    <property type="match status" value="1"/>
</dbReference>
<name>A0A1I8HPU9_9PLAT</name>
<keyword evidence="1" id="KW-0175">Coiled coil</keyword>
<evidence type="ECO:0000313" key="5">
    <source>
        <dbReference type="Proteomes" id="UP000095280"/>
    </source>
</evidence>
<dbReference type="Proteomes" id="UP000095280">
    <property type="component" value="Unplaced"/>
</dbReference>
<feature type="region of interest" description="Disordered" evidence="2">
    <location>
        <begin position="922"/>
        <end position="949"/>
    </location>
</feature>
<dbReference type="GO" id="GO:2000009">
    <property type="term" value="P:negative regulation of protein localization to cell surface"/>
    <property type="evidence" value="ECO:0007669"/>
    <property type="project" value="TreeGrafter"/>
</dbReference>
<dbReference type="InterPro" id="IPR038879">
    <property type="entry name" value="GOPC"/>
</dbReference>
<evidence type="ECO:0000256" key="2">
    <source>
        <dbReference type="SAM" id="MobiDB-lite"/>
    </source>
</evidence>
<feature type="region of interest" description="Disordered" evidence="2">
    <location>
        <begin position="1148"/>
        <end position="1173"/>
    </location>
</feature>
<keyword evidence="5" id="KW-1185">Reference proteome</keyword>
<dbReference type="InterPro" id="IPR036034">
    <property type="entry name" value="PDZ_sf"/>
</dbReference>
<accession>A0A1I8HPU9</accession>
<sequence>VRSGGIGDPHPAGVPDEGAQVTDIVRGGQLVHPLGVAEVFVPRLVEVRAEGDVMLRGLLSYATERTGGARTCCLFLLISKRSKQRRNEPISSVDEQSIGCVRFRQRLEFYGIASSPRRAPGTERTGRASRTCGSADGLTSRRRRVTSSRRSAERMPDACDRRLTRRQVSVGGRNVAFDLPLTAKRISVEAQPQHPHGLAGLVRALQPAELSLVVGHPAGVDRLGLAANVIVAGQDEPAALRPEEQAAESGHVVGQSSRRRGQALVDEVAGKQHSGRLGGAQCGGLASNGRSLDNRIAVSAAGNRVTFLKPSLCVLCMPNKCAVFWLQLRQRVCNGTLRDQETHRRNGVTRLMSHGQAPNQQFRIGRFDNKPIEFRLGIRISWWRILTGYLNHCVRDLIEAGQGLAGHQAELGGGQMVNQLRVEAAKAKHGHLHWRAGLVEQLNLCRTVVSFMTVSGTASSWLSRVYSHTNLLPSEPKRRAVNCWPSISPPTSKKASASSSASLFSLSPASSNSVGSAASLAISLATSNPHSSTSGSIVDLGSAEAEEAEALEAGGSRRIDYCRRFGRRSRRDQYGVIKVDRIARIVHHAAEHVFNAQGALGHQAGFQSLALSWQSSARLLGRLAPEIVALGAARLYQASRDCQQIGVAEVDPLLKLVSGLGSAVQVGGLPAAQGAAGLVIDDGLDHAVANSLGGHVFGFLGRVQLQLGGHGGQGDAAVGQGNLADADLDDIVPQADAQQPALAQRLLQMLSGPAQAQLVSMRTDLASAQAAAASSAGAASAKASSSLADVDAQPPQPASSDSAKSEILKFERDIVVNENAELRRYCLALQTELYAARLTAKYLNKELAGRVQQMQLLTASSNGTGLDGVSGGGSGGSGGGRHPMGPGERRRLWSQLEAEIRLHRCKTLLRASRGRSVARFLPNNGLAPGQEESLTDCSPRQVSVSKDPGEGLGVSIVGGREHGAPILISELHPGLPAARCGLIHVGDAILSVDGVSLREARHHDAVQVLSHLRESTVELTLVFVADVDQPGSADDDEVTDEDEDDRFVDLATGYRFRMYDDEMTTCHGNQLRKKLKNKTEVKLQPSQFQAETHFYAKYLSIEDDHRRQLPRQLIDGLAVDSEKKSAGSALLRKALTAFSSANSKEASCQDDGWSDAEDTEASKSSVKKSSANTTAIRSSNIGVARRRRAEKRRELAKRELTLRKKLVKSRTDRLVESAAAAEANSAEKQSAKLRLKKYRTLLQQATVELERELATYKSAGLIKGGRGNKAIDKQAEASQAKDKRQQKQLALARELDFKRFNQSLREILVSTTGSANLGGGSSDDSLVAVGLVTGLLLVVASLVAMVNLSRRKLHIASTAVKVPPCLVASLLLGLACPPGCLATGIILLRHSLASSVSQEAACGDPPLLNEIASGANYTTQSSRIASSSSIEAPLIWSRACLLASLSVAMVTACLLTVALAMEIRRFRRMRHRMERTLLHRMDSDGHRCDDGALADIVAQRYIGARTPGETVHTLVLAADGHQVAHWRVGAALHQSSEKLSSLREPDGVVAALQFGIGSDRLAHLFHLLVGVGQEPVLDVFNHVVADLHRVDVHPRQLLLQHALDGAQR</sequence>
<evidence type="ECO:0000259" key="4">
    <source>
        <dbReference type="PROSITE" id="PS50106"/>
    </source>
</evidence>
<dbReference type="SUPFAM" id="SSF50156">
    <property type="entry name" value="PDZ domain-like"/>
    <property type="match status" value="1"/>
</dbReference>
<dbReference type="PANTHER" id="PTHR16528">
    <property type="entry name" value="GOLGI-ASSOCIATED PDZ AND COILED-COIL MOTIF-CONTAINING"/>
    <property type="match status" value="1"/>
</dbReference>
<dbReference type="InterPro" id="IPR001478">
    <property type="entry name" value="PDZ"/>
</dbReference>
<dbReference type="GO" id="GO:0016020">
    <property type="term" value="C:membrane"/>
    <property type="evidence" value="ECO:0007669"/>
    <property type="project" value="TreeGrafter"/>
</dbReference>
<feature type="transmembrane region" description="Helical" evidence="3">
    <location>
        <begin position="1366"/>
        <end position="1388"/>
    </location>
</feature>
<dbReference type="Gene3D" id="2.30.42.10">
    <property type="match status" value="1"/>
</dbReference>
<keyword evidence="3" id="KW-0812">Transmembrane</keyword>
<dbReference type="WBParaSite" id="maker-uti_cns_0007377-snap-gene-0.5-mRNA-1">
    <property type="protein sequence ID" value="maker-uti_cns_0007377-snap-gene-0.5-mRNA-1"/>
    <property type="gene ID" value="maker-uti_cns_0007377-snap-gene-0.5"/>
</dbReference>
<protein>
    <submittedName>
        <fullName evidence="6">PDZ domain-containing protein</fullName>
    </submittedName>
</protein>
<reference evidence="6" key="1">
    <citation type="submission" date="2016-11" db="UniProtKB">
        <authorList>
            <consortium name="WormBaseParasite"/>
        </authorList>
    </citation>
    <scope>IDENTIFICATION</scope>
</reference>
<keyword evidence="3" id="KW-0472">Membrane</keyword>
<dbReference type="Pfam" id="PF00595">
    <property type="entry name" value="PDZ"/>
    <property type="match status" value="1"/>
</dbReference>
<proteinExistence type="predicted"/>
<keyword evidence="3" id="KW-1133">Transmembrane helix</keyword>
<dbReference type="GO" id="GO:0005794">
    <property type="term" value="C:Golgi apparatus"/>
    <property type="evidence" value="ECO:0007669"/>
    <property type="project" value="InterPro"/>
</dbReference>